<organism evidence="2 3">
    <name type="scientific">Tritrichomonas foetus</name>
    <dbReference type="NCBI Taxonomy" id="1144522"/>
    <lineage>
        <taxon>Eukaryota</taxon>
        <taxon>Metamonada</taxon>
        <taxon>Parabasalia</taxon>
        <taxon>Tritrichomonadida</taxon>
        <taxon>Tritrichomonadidae</taxon>
        <taxon>Tritrichomonas</taxon>
    </lineage>
</organism>
<dbReference type="SMART" id="SM00175">
    <property type="entry name" value="RAB"/>
    <property type="match status" value="1"/>
</dbReference>
<dbReference type="InterPro" id="IPR005225">
    <property type="entry name" value="Small_GTP-bd"/>
</dbReference>
<dbReference type="PROSITE" id="PS51421">
    <property type="entry name" value="RAS"/>
    <property type="match status" value="1"/>
</dbReference>
<accession>A0A1J4J0B4</accession>
<dbReference type="AlphaFoldDB" id="A0A1J4J0B4"/>
<dbReference type="OrthoDB" id="63533at2759"/>
<dbReference type="SMART" id="SM00174">
    <property type="entry name" value="RHO"/>
    <property type="match status" value="1"/>
</dbReference>
<dbReference type="SUPFAM" id="SSF52540">
    <property type="entry name" value="P-loop containing nucleoside triphosphate hydrolases"/>
    <property type="match status" value="1"/>
</dbReference>
<dbReference type="RefSeq" id="XP_068346177.1">
    <property type="nucleotide sequence ID" value="XM_068513318.1"/>
</dbReference>
<dbReference type="Proteomes" id="UP000179807">
    <property type="component" value="Unassembled WGS sequence"/>
</dbReference>
<dbReference type="GeneID" id="94848022"/>
<dbReference type="NCBIfam" id="TIGR00231">
    <property type="entry name" value="small_GTP"/>
    <property type="match status" value="1"/>
</dbReference>
<dbReference type="PANTHER" id="PTHR47978">
    <property type="match status" value="1"/>
</dbReference>
<comment type="caution">
    <text evidence="2">The sequence shown here is derived from an EMBL/GenBank/DDBJ whole genome shotgun (WGS) entry which is preliminary data.</text>
</comment>
<dbReference type="GO" id="GO:0005525">
    <property type="term" value="F:GTP binding"/>
    <property type="evidence" value="ECO:0007669"/>
    <property type="project" value="InterPro"/>
</dbReference>
<name>A0A1J4J0B4_9EUKA</name>
<keyword evidence="1" id="KW-0547">Nucleotide-binding</keyword>
<dbReference type="EMBL" id="MLAK01001438">
    <property type="protein sequence ID" value="OHS93040.1"/>
    <property type="molecule type" value="Genomic_DNA"/>
</dbReference>
<dbReference type="Pfam" id="PF00071">
    <property type="entry name" value="Ras"/>
    <property type="match status" value="1"/>
</dbReference>
<dbReference type="VEuPathDB" id="TrichDB:TRFO_40628"/>
<evidence type="ECO:0000313" key="2">
    <source>
        <dbReference type="EMBL" id="OHS93040.1"/>
    </source>
</evidence>
<proteinExistence type="predicted"/>
<dbReference type="PROSITE" id="PS51419">
    <property type="entry name" value="RAB"/>
    <property type="match status" value="1"/>
</dbReference>
<reference evidence="2" key="1">
    <citation type="submission" date="2016-10" db="EMBL/GenBank/DDBJ databases">
        <authorList>
            <person name="Benchimol M."/>
            <person name="Almeida L.G."/>
            <person name="Vasconcelos A.T."/>
            <person name="Perreira-Neves A."/>
            <person name="Rosa I.A."/>
            <person name="Tasca T."/>
            <person name="Bogo M.R."/>
            <person name="de Souza W."/>
        </authorList>
    </citation>
    <scope>NUCLEOTIDE SEQUENCE [LARGE SCALE GENOMIC DNA]</scope>
    <source>
        <strain evidence="2">K</strain>
    </source>
</reference>
<dbReference type="GO" id="GO:0003924">
    <property type="term" value="F:GTPase activity"/>
    <property type="evidence" value="ECO:0007669"/>
    <property type="project" value="InterPro"/>
</dbReference>
<dbReference type="PRINTS" id="PR00449">
    <property type="entry name" value="RASTRNSFRMNG"/>
</dbReference>
<evidence type="ECO:0000313" key="3">
    <source>
        <dbReference type="Proteomes" id="UP000179807"/>
    </source>
</evidence>
<evidence type="ECO:0000256" key="1">
    <source>
        <dbReference type="ARBA" id="ARBA00022741"/>
    </source>
</evidence>
<gene>
    <name evidence="2" type="primary">YPT1</name>
    <name evidence="2" type="ORF">TRFO_40628</name>
</gene>
<dbReference type="SMART" id="SM00173">
    <property type="entry name" value="RAS"/>
    <property type="match status" value="1"/>
</dbReference>
<dbReference type="FunFam" id="3.40.50.300:FF:002456">
    <property type="entry name" value="Small GTP-binding protein, putative"/>
    <property type="match status" value="1"/>
</dbReference>
<dbReference type="Gene3D" id="3.40.50.300">
    <property type="entry name" value="P-loop containing nucleotide triphosphate hydrolases"/>
    <property type="match status" value="1"/>
</dbReference>
<dbReference type="CDD" id="cd00154">
    <property type="entry name" value="Rab"/>
    <property type="match status" value="1"/>
</dbReference>
<dbReference type="InterPro" id="IPR027417">
    <property type="entry name" value="P-loop_NTPase"/>
</dbReference>
<keyword evidence="3" id="KW-1185">Reference proteome</keyword>
<protein>
    <submittedName>
        <fullName evidence="2">GTP-binding protein YPT1</fullName>
    </submittedName>
</protein>
<dbReference type="InterPro" id="IPR001806">
    <property type="entry name" value="Small_GTPase"/>
</dbReference>
<sequence>MTLPFRIVMIGNSYVGKKALVMKYVTKVSTKTYDETVSAAYQSFSCIIDGKAGIHQTYHVWDTAGQEKYRSLGPVYYRNADAAILVYDVTDLQSFEDLQMWINAFQETAGNLSPIFIVGNKIDLEDNIIVDVNNGQSFANERGFDFFQTSALTGFNVDFLFQTVAETIHKNISQQILNRRIEEQNKSNGCC</sequence>